<reference evidence="2 3" key="1">
    <citation type="journal article" date="2019" name="Sci. Rep.">
        <title>Comparative genomics of chytrid fungi reveal insights into the obligate biotrophic and pathogenic lifestyle of Synchytrium endobioticum.</title>
        <authorList>
            <person name="van de Vossenberg B.T.L.H."/>
            <person name="Warris S."/>
            <person name="Nguyen H.D.T."/>
            <person name="van Gent-Pelzer M.P.E."/>
            <person name="Joly D.L."/>
            <person name="van de Geest H.C."/>
            <person name="Bonants P.J.M."/>
            <person name="Smith D.S."/>
            <person name="Levesque C.A."/>
            <person name="van der Lee T.A.J."/>
        </authorList>
    </citation>
    <scope>NUCLEOTIDE SEQUENCE [LARGE SCALE GENOMIC DNA]</scope>
    <source>
        <strain evidence="2 3">CBS 675.73</strain>
    </source>
</reference>
<feature type="region of interest" description="Disordered" evidence="1">
    <location>
        <begin position="542"/>
        <end position="578"/>
    </location>
</feature>
<protein>
    <submittedName>
        <fullName evidence="2">Uncharacterized protein</fullName>
    </submittedName>
</protein>
<accession>A0A507FKT2</accession>
<feature type="region of interest" description="Disordered" evidence="1">
    <location>
        <begin position="436"/>
        <end position="477"/>
    </location>
</feature>
<dbReference type="EMBL" id="QEAP01000032">
    <property type="protein sequence ID" value="TPX76924.1"/>
    <property type="molecule type" value="Genomic_DNA"/>
</dbReference>
<dbReference type="AlphaFoldDB" id="A0A507FKT2"/>
<evidence type="ECO:0000256" key="1">
    <source>
        <dbReference type="SAM" id="MobiDB-lite"/>
    </source>
</evidence>
<feature type="region of interest" description="Disordered" evidence="1">
    <location>
        <begin position="251"/>
        <end position="273"/>
    </location>
</feature>
<feature type="region of interest" description="Disordered" evidence="1">
    <location>
        <begin position="214"/>
        <end position="235"/>
    </location>
</feature>
<dbReference type="Proteomes" id="UP000320333">
    <property type="component" value="Unassembled WGS sequence"/>
</dbReference>
<comment type="caution">
    <text evidence="2">The sequence shown here is derived from an EMBL/GenBank/DDBJ whole genome shotgun (WGS) entry which is preliminary data.</text>
</comment>
<feature type="region of interest" description="Disordered" evidence="1">
    <location>
        <begin position="1"/>
        <end position="35"/>
    </location>
</feature>
<feature type="compositionally biased region" description="Polar residues" evidence="1">
    <location>
        <begin position="251"/>
        <end position="272"/>
    </location>
</feature>
<feature type="region of interest" description="Disordered" evidence="1">
    <location>
        <begin position="59"/>
        <end position="91"/>
    </location>
</feature>
<gene>
    <name evidence="2" type="ORF">CcCBS67573_g01782</name>
</gene>
<feature type="region of interest" description="Disordered" evidence="1">
    <location>
        <begin position="380"/>
        <end position="420"/>
    </location>
</feature>
<organism evidence="2 3">
    <name type="scientific">Chytriomyces confervae</name>
    <dbReference type="NCBI Taxonomy" id="246404"/>
    <lineage>
        <taxon>Eukaryota</taxon>
        <taxon>Fungi</taxon>
        <taxon>Fungi incertae sedis</taxon>
        <taxon>Chytridiomycota</taxon>
        <taxon>Chytridiomycota incertae sedis</taxon>
        <taxon>Chytridiomycetes</taxon>
        <taxon>Chytridiales</taxon>
        <taxon>Chytriomycetaceae</taxon>
        <taxon>Chytriomyces</taxon>
    </lineage>
</organism>
<feature type="compositionally biased region" description="Basic and acidic residues" evidence="1">
    <location>
        <begin position="666"/>
        <end position="676"/>
    </location>
</feature>
<feature type="region of interest" description="Disordered" evidence="1">
    <location>
        <begin position="613"/>
        <end position="676"/>
    </location>
</feature>
<feature type="compositionally biased region" description="Polar residues" evidence="1">
    <location>
        <begin position="1"/>
        <end position="25"/>
    </location>
</feature>
<proteinExistence type="predicted"/>
<feature type="compositionally biased region" description="Basic and acidic residues" evidence="1">
    <location>
        <begin position="457"/>
        <end position="477"/>
    </location>
</feature>
<keyword evidence="3" id="KW-1185">Reference proteome</keyword>
<feature type="compositionally biased region" description="Low complexity" evidence="1">
    <location>
        <begin position="391"/>
        <end position="410"/>
    </location>
</feature>
<dbReference type="OrthoDB" id="2121365at2759"/>
<sequence length="676" mass="72349">MTTSTDDFNLSSDSDQSLPHSGQLRNQRRLSAKERDLLHAQALAHFNQPQQHVVGAGGVTSNMRGSALERKGSAGTSVRSSKSELHSPVSIPPLDYKRRNMDLNLGFIGSELSNSYGLQDNSHQQHHQQQPHVESLLSQSEYFREIPFPGNLSNTAAYPSQVSASPSIHSMASASADYEGFGQHAQVRSFVTAPRRPGTRQERTASLALSHGYSPSITDSQHQTHSAPTTPTAASLRERGASVGINTRPLTDMQSPASSPTSQLHHNISSQHAPIPSPLNIAPAMLRTNPLSNIASASGLTSQPFNPLSSNNNVESPNASTPSYPQLSIYRSPSNASFAFDQATTPITPRNMYADGRQSGDDLFDSNTAFQMPIHMQNLQLQQTQSRDASDNGSVSSKSAKSVKVVSNGNKHNEPIHPIVSSPPIRLNLVGRAKSISGSTTTANGEGAVRSSGESHMSGESDKSSGTDGKREKIKEKVVNVAFGPPVKLNLQRRKSEIHVKQKSLLDESASVVSKGDSKADAVLQGMFQGNHGALLGKLSRGLSQHKKNKRSQSPHSGNDSSDTAPQASPPTRLPNSIPRADFIHLRSSSPSNASVHYMEGSENVVFMAPTPLPGVRSETGTGSEDELIRDTTGMPPRPRGKSFSSINEEGEGGEGSALSKFRAKRAAEKAAKRGF</sequence>
<name>A0A507FKT2_9FUNG</name>
<evidence type="ECO:0000313" key="2">
    <source>
        <dbReference type="EMBL" id="TPX76924.1"/>
    </source>
</evidence>
<feature type="compositionally biased region" description="Basic residues" evidence="1">
    <location>
        <begin position="544"/>
        <end position="553"/>
    </location>
</feature>
<evidence type="ECO:0000313" key="3">
    <source>
        <dbReference type="Proteomes" id="UP000320333"/>
    </source>
</evidence>
<feature type="compositionally biased region" description="Low complexity" evidence="1">
    <location>
        <begin position="221"/>
        <end position="235"/>
    </location>
</feature>
<feature type="compositionally biased region" description="Polar residues" evidence="1">
    <location>
        <begin position="554"/>
        <end position="567"/>
    </location>
</feature>